<name>A0A183SD07_SCHSO</name>
<gene>
    <name evidence="1" type="ORF">SSLN_LOCUS2105</name>
</gene>
<dbReference type="WBParaSite" id="SSLN_0000217501-mRNA-1">
    <property type="protein sequence ID" value="SSLN_0000217501-mRNA-1"/>
    <property type="gene ID" value="SSLN_0000217501"/>
</dbReference>
<dbReference type="PANTHER" id="PTHR47027:SF26">
    <property type="entry name" value="REVERSE TRANSCRIPTASE DOMAIN-CONTAINING PROTEIN"/>
    <property type="match status" value="1"/>
</dbReference>
<dbReference type="OrthoDB" id="6252874at2759"/>
<dbReference type="PANTHER" id="PTHR47027">
    <property type="entry name" value="REVERSE TRANSCRIPTASE DOMAIN-CONTAINING PROTEIN"/>
    <property type="match status" value="1"/>
</dbReference>
<accession>A0A183SD07</accession>
<protein>
    <submittedName>
        <fullName evidence="3">Reverse transcriptase domain-containing protein</fullName>
    </submittedName>
</protein>
<reference evidence="1 2" key="2">
    <citation type="submission" date="2018-11" db="EMBL/GenBank/DDBJ databases">
        <authorList>
            <consortium name="Pathogen Informatics"/>
        </authorList>
    </citation>
    <scope>NUCLEOTIDE SEQUENCE [LARGE SCALE GENOMIC DNA]</scope>
    <source>
        <strain evidence="1 2">NST_G2</strain>
    </source>
</reference>
<evidence type="ECO:0000313" key="2">
    <source>
        <dbReference type="Proteomes" id="UP000275846"/>
    </source>
</evidence>
<evidence type="ECO:0000313" key="1">
    <source>
        <dbReference type="EMBL" id="VDL88490.1"/>
    </source>
</evidence>
<dbReference type="Proteomes" id="UP000275846">
    <property type="component" value="Unassembled WGS sequence"/>
</dbReference>
<dbReference type="EMBL" id="UYSU01032170">
    <property type="protein sequence ID" value="VDL88490.1"/>
    <property type="molecule type" value="Genomic_DNA"/>
</dbReference>
<evidence type="ECO:0000313" key="3">
    <source>
        <dbReference type="WBParaSite" id="SSLN_0000217501-mRNA-1"/>
    </source>
</evidence>
<reference evidence="3" key="1">
    <citation type="submission" date="2016-06" db="UniProtKB">
        <authorList>
            <consortium name="WormBaseParasite"/>
        </authorList>
    </citation>
    <scope>IDENTIFICATION</scope>
</reference>
<organism evidence="3">
    <name type="scientific">Schistocephalus solidus</name>
    <name type="common">Tapeworm</name>
    <dbReference type="NCBI Taxonomy" id="70667"/>
    <lineage>
        <taxon>Eukaryota</taxon>
        <taxon>Metazoa</taxon>
        <taxon>Spiralia</taxon>
        <taxon>Lophotrochozoa</taxon>
        <taxon>Platyhelminthes</taxon>
        <taxon>Cestoda</taxon>
        <taxon>Eucestoda</taxon>
        <taxon>Diphyllobothriidea</taxon>
        <taxon>Diphyllobothriidae</taxon>
        <taxon>Schistocephalus</taxon>
    </lineage>
</organism>
<proteinExistence type="predicted"/>
<sequence length="187" mass="21444">MFSAMLMDAYRDEQPGIRIAYRTDGHLLNSRRRQASTHVSKTTVHYLLFADDCSLNTVTEEDITAQTVVMHQPPPSAAYNAPRINVNCALLKNVENFANLGLKLSCNTRIDYEVAQRISKASQIFSRLQASVWNRHGIHLNIKPKMHKSIVLMTLLYGAETWTVYSNQARKLNHFHLSYLCRILKLR</sequence>
<dbReference type="AlphaFoldDB" id="A0A183SD07"/>
<keyword evidence="2" id="KW-1185">Reference proteome</keyword>
<dbReference type="STRING" id="70667.A0A183SD07"/>